<protein>
    <submittedName>
        <fullName evidence="23">Glycosyl transferase family 51</fullName>
    </submittedName>
</protein>
<evidence type="ECO:0000256" key="1">
    <source>
        <dbReference type="ARBA" id="ARBA00004236"/>
    </source>
</evidence>
<evidence type="ECO:0000256" key="7">
    <source>
        <dbReference type="ARBA" id="ARBA00022670"/>
    </source>
</evidence>
<keyword evidence="5" id="KW-1003">Cell membrane</keyword>
<sequence length="769" mass="86147">MRRFYQTFIRGKIRYYLILLALYFGVRVFLAHNRWVDEEAAVMQKLTLYKQQLDRLRSGAIAQDTVASIEPGAVAIPSKVFDRYGKLIGEFYTERRSLLNFEDYPKHLVEALIASEDRRFHEHHGIDYAGILRAIVRNTLRLRFVQGGSTLTQQLAKVLFTNQEKTLDRKLFEFFCAQAIEEKYKKQEILEMYLNLIYMGHGMYGLETAAQFYFNKSARALTPGESASLVGIIPNPKAYSPITDLPRFLERQLVVMQALVAVGKLAPEKINNERRKFFQAWRIATKESKQSAIADFPDRLTGKNYAPFFLDYLRQKLATQFTQDALNRSGLRIFTTLDLGRQMIAQRSAKAAVELQKKHYEKLLEGARKKKNAARVQEYERALATTNAAFISIEPKTGYILTMVGGAEFSQQNQFNRALKADRQIGSTIKPLLFYLGLAKQVITPATLIADEPLQDYQNYDGKFLGKITVRDALKLSRNPTAIRVLQKLDFDDLRSLIHEILQIPYSDVEKKIPRELGVALGSSSFTPLQLAQMYATMLNRGRRVEPRDLLRIEDNQGRQIWEAPEPAEPQQIMDPAAAYVAITLMQAVVGGGGTAEPAMKVLRNSEGRLAFEVAGKTGTTSKYIDAWFVGLVADEATVMWVGNDANTTLGAGRSGSGLCAPRYADYLKSTRTAANKPQPFAELFDQSQVVKKSFCPATGLLSKFPGACEDEVLDQPFVRGTEPQDFDPSGTPEPTPEVPPANETNAVNPPVTTPVPPESPATPEATTP</sequence>
<evidence type="ECO:0000256" key="19">
    <source>
        <dbReference type="SAM" id="MobiDB-lite"/>
    </source>
</evidence>
<evidence type="ECO:0000256" key="9">
    <source>
        <dbReference type="ARBA" id="ARBA00022679"/>
    </source>
</evidence>
<dbReference type="GO" id="GO:0006508">
    <property type="term" value="P:proteolysis"/>
    <property type="evidence" value="ECO:0007669"/>
    <property type="project" value="UniProtKB-KW"/>
</dbReference>
<keyword evidence="20" id="KW-0812">Transmembrane</keyword>
<dbReference type="OrthoDB" id="343702at2"/>
<keyword evidence="14" id="KW-0511">Multifunctional enzyme</keyword>
<keyword evidence="6" id="KW-0121">Carboxypeptidase</keyword>
<dbReference type="GO" id="GO:0009002">
    <property type="term" value="F:serine-type D-Ala-D-Ala carboxypeptidase activity"/>
    <property type="evidence" value="ECO:0007669"/>
    <property type="project" value="UniProtKB-EC"/>
</dbReference>
<accession>I4B598</accession>
<dbReference type="InterPro" id="IPR036950">
    <property type="entry name" value="PBP_transglycosylase"/>
</dbReference>
<dbReference type="RefSeq" id="WP_014802964.1">
    <property type="nucleotide sequence ID" value="NC_018020.1"/>
</dbReference>
<feature type="compositionally biased region" description="Pro residues" evidence="19">
    <location>
        <begin position="752"/>
        <end position="761"/>
    </location>
</feature>
<keyword evidence="13 20" id="KW-0472">Membrane</keyword>
<evidence type="ECO:0000259" key="21">
    <source>
        <dbReference type="Pfam" id="PF00905"/>
    </source>
</evidence>
<evidence type="ECO:0000256" key="10">
    <source>
        <dbReference type="ARBA" id="ARBA00022801"/>
    </source>
</evidence>
<proteinExistence type="inferred from homology"/>
<dbReference type="GO" id="GO:0071555">
    <property type="term" value="P:cell wall organization"/>
    <property type="evidence" value="ECO:0007669"/>
    <property type="project" value="UniProtKB-KW"/>
</dbReference>
<dbReference type="EMBL" id="CP002959">
    <property type="protein sequence ID" value="AFM12455.1"/>
    <property type="molecule type" value="Genomic_DNA"/>
</dbReference>
<keyword evidence="18" id="KW-0175">Coiled coil</keyword>
<comment type="similarity">
    <text evidence="3">In the C-terminal section; belongs to the transpeptidase family.</text>
</comment>
<evidence type="ECO:0000256" key="6">
    <source>
        <dbReference type="ARBA" id="ARBA00022645"/>
    </source>
</evidence>
<evidence type="ECO:0000256" key="11">
    <source>
        <dbReference type="ARBA" id="ARBA00022960"/>
    </source>
</evidence>
<evidence type="ECO:0000256" key="13">
    <source>
        <dbReference type="ARBA" id="ARBA00023136"/>
    </source>
</evidence>
<comment type="catalytic activity">
    <reaction evidence="16">
        <text>Preferential cleavage: (Ac)2-L-Lys-D-Ala-|-D-Ala. Also transpeptidation of peptidyl-alanyl moieties that are N-acyl substituents of D-alanine.</text>
        <dbReference type="EC" id="3.4.16.4"/>
    </reaction>
</comment>
<keyword evidence="15" id="KW-0961">Cell wall biogenesis/degradation</keyword>
<dbReference type="SUPFAM" id="SSF56601">
    <property type="entry name" value="beta-lactamase/transpeptidase-like"/>
    <property type="match status" value="1"/>
</dbReference>
<evidence type="ECO:0000313" key="23">
    <source>
        <dbReference type="EMBL" id="AFM12455.1"/>
    </source>
</evidence>
<dbReference type="Pfam" id="PF00912">
    <property type="entry name" value="Transgly"/>
    <property type="match status" value="1"/>
</dbReference>
<keyword evidence="10" id="KW-0378">Hydrolase</keyword>
<keyword evidence="8" id="KW-0328">Glycosyltransferase</keyword>
<comment type="subcellular location">
    <subcellularLocation>
        <location evidence="1">Cell membrane</location>
    </subcellularLocation>
</comment>
<gene>
    <name evidence="23" type="ordered locus">Turpa_1808</name>
</gene>
<keyword evidence="9 23" id="KW-0808">Transferase</keyword>
<dbReference type="InterPro" id="IPR050396">
    <property type="entry name" value="Glycosyltr_51/Transpeptidase"/>
</dbReference>
<reference evidence="23 24" key="1">
    <citation type="submission" date="2012-06" db="EMBL/GenBank/DDBJ databases">
        <title>The complete chromosome of genome of Turneriella parva DSM 21527.</title>
        <authorList>
            <consortium name="US DOE Joint Genome Institute (JGI-PGF)"/>
            <person name="Lucas S."/>
            <person name="Han J."/>
            <person name="Lapidus A."/>
            <person name="Bruce D."/>
            <person name="Goodwin L."/>
            <person name="Pitluck S."/>
            <person name="Peters L."/>
            <person name="Kyrpides N."/>
            <person name="Mavromatis K."/>
            <person name="Ivanova N."/>
            <person name="Mikhailova N."/>
            <person name="Chertkov O."/>
            <person name="Detter J.C."/>
            <person name="Tapia R."/>
            <person name="Han C."/>
            <person name="Land M."/>
            <person name="Hauser L."/>
            <person name="Markowitz V."/>
            <person name="Cheng J.-F."/>
            <person name="Hugenholtz P."/>
            <person name="Woyke T."/>
            <person name="Wu D."/>
            <person name="Gronow S."/>
            <person name="Wellnitz S."/>
            <person name="Brambilla E."/>
            <person name="Klenk H.-P."/>
            <person name="Eisen J.A."/>
        </authorList>
    </citation>
    <scope>NUCLEOTIDE SEQUENCE [LARGE SCALE GENOMIC DNA]</scope>
    <source>
        <strain evidence="24">ATCC BAA-1111 / DSM 21527 / NCTC 11395 / H</strain>
    </source>
</reference>
<dbReference type="GO" id="GO:0008360">
    <property type="term" value="P:regulation of cell shape"/>
    <property type="evidence" value="ECO:0007669"/>
    <property type="project" value="UniProtKB-KW"/>
</dbReference>
<evidence type="ECO:0000313" key="24">
    <source>
        <dbReference type="Proteomes" id="UP000006048"/>
    </source>
</evidence>
<feature type="transmembrane region" description="Helical" evidence="20">
    <location>
        <begin position="12"/>
        <end position="30"/>
    </location>
</feature>
<dbReference type="Proteomes" id="UP000006048">
    <property type="component" value="Chromosome"/>
</dbReference>
<dbReference type="PATRIC" id="fig|869212.3.peg.1807"/>
<dbReference type="InterPro" id="IPR023346">
    <property type="entry name" value="Lysozyme-like_dom_sf"/>
</dbReference>
<dbReference type="PANTHER" id="PTHR32282:SF11">
    <property type="entry name" value="PENICILLIN-BINDING PROTEIN 1B"/>
    <property type="match status" value="1"/>
</dbReference>
<evidence type="ECO:0000256" key="15">
    <source>
        <dbReference type="ARBA" id="ARBA00023316"/>
    </source>
</evidence>
<keyword evidence="7" id="KW-0645">Protease</keyword>
<feature type="domain" description="Penicillin-binding protein transpeptidase" evidence="21">
    <location>
        <begin position="390"/>
        <end position="649"/>
    </location>
</feature>
<dbReference type="GO" id="GO:0009252">
    <property type="term" value="P:peptidoglycan biosynthetic process"/>
    <property type="evidence" value="ECO:0007669"/>
    <property type="project" value="UniProtKB-KW"/>
</dbReference>
<dbReference type="GO" id="GO:0005886">
    <property type="term" value="C:plasma membrane"/>
    <property type="evidence" value="ECO:0007669"/>
    <property type="project" value="UniProtKB-SubCell"/>
</dbReference>
<organism evidence="23 24">
    <name type="scientific">Turneriella parva (strain ATCC BAA-1111 / DSM 21527 / NCTC 11395 / H)</name>
    <name type="common">Leptospira parva</name>
    <dbReference type="NCBI Taxonomy" id="869212"/>
    <lineage>
        <taxon>Bacteria</taxon>
        <taxon>Pseudomonadati</taxon>
        <taxon>Spirochaetota</taxon>
        <taxon>Spirochaetia</taxon>
        <taxon>Leptospirales</taxon>
        <taxon>Leptospiraceae</taxon>
        <taxon>Turneriella</taxon>
    </lineage>
</organism>
<evidence type="ECO:0000256" key="8">
    <source>
        <dbReference type="ARBA" id="ARBA00022676"/>
    </source>
</evidence>
<evidence type="ECO:0000256" key="2">
    <source>
        <dbReference type="ARBA" id="ARBA00004752"/>
    </source>
</evidence>
<feature type="coiled-coil region" evidence="18">
    <location>
        <begin position="350"/>
        <end position="377"/>
    </location>
</feature>
<feature type="domain" description="Glycosyl transferase family 51" evidence="22">
    <location>
        <begin position="85"/>
        <end position="259"/>
    </location>
</feature>
<comment type="pathway">
    <text evidence="2">Cell wall biogenesis; peptidoglycan biosynthesis.</text>
</comment>
<evidence type="ECO:0000256" key="4">
    <source>
        <dbReference type="ARBA" id="ARBA00007739"/>
    </source>
</evidence>
<dbReference type="InterPro" id="IPR012338">
    <property type="entry name" value="Beta-lactam/transpept-like"/>
</dbReference>
<evidence type="ECO:0000256" key="14">
    <source>
        <dbReference type="ARBA" id="ARBA00023268"/>
    </source>
</evidence>
<dbReference type="GO" id="GO:0008658">
    <property type="term" value="F:penicillin binding"/>
    <property type="evidence" value="ECO:0007669"/>
    <property type="project" value="InterPro"/>
</dbReference>
<dbReference type="SUPFAM" id="SSF53955">
    <property type="entry name" value="Lysozyme-like"/>
    <property type="match status" value="1"/>
</dbReference>
<dbReference type="PANTHER" id="PTHR32282">
    <property type="entry name" value="BINDING PROTEIN TRANSPEPTIDASE, PUTATIVE-RELATED"/>
    <property type="match status" value="1"/>
</dbReference>
<evidence type="ECO:0000256" key="17">
    <source>
        <dbReference type="ARBA" id="ARBA00049902"/>
    </source>
</evidence>
<keyword evidence="12" id="KW-0573">Peptidoglycan synthesis</keyword>
<comment type="catalytic activity">
    <reaction evidence="17">
        <text>[GlcNAc-(1-&gt;4)-Mur2Ac(oyl-L-Ala-gamma-D-Glu-L-Lys-D-Ala-D-Ala)](n)-di-trans,octa-cis-undecaprenyl diphosphate + beta-D-GlcNAc-(1-&gt;4)-Mur2Ac(oyl-L-Ala-gamma-D-Glu-L-Lys-D-Ala-D-Ala)-di-trans,octa-cis-undecaprenyl diphosphate = [GlcNAc-(1-&gt;4)-Mur2Ac(oyl-L-Ala-gamma-D-Glu-L-Lys-D-Ala-D-Ala)](n+1)-di-trans,octa-cis-undecaprenyl diphosphate + di-trans,octa-cis-undecaprenyl diphosphate + H(+)</text>
        <dbReference type="Rhea" id="RHEA:23708"/>
        <dbReference type="Rhea" id="RHEA-COMP:9602"/>
        <dbReference type="Rhea" id="RHEA-COMP:9603"/>
        <dbReference type="ChEBI" id="CHEBI:15378"/>
        <dbReference type="ChEBI" id="CHEBI:58405"/>
        <dbReference type="ChEBI" id="CHEBI:60033"/>
        <dbReference type="ChEBI" id="CHEBI:78435"/>
        <dbReference type="EC" id="2.4.99.28"/>
    </reaction>
</comment>
<evidence type="ECO:0000256" key="16">
    <source>
        <dbReference type="ARBA" id="ARBA00034000"/>
    </source>
</evidence>
<dbReference type="KEGG" id="tpx:Turpa_1808"/>
<dbReference type="Gene3D" id="3.40.710.10">
    <property type="entry name" value="DD-peptidase/beta-lactamase superfamily"/>
    <property type="match status" value="1"/>
</dbReference>
<dbReference type="GO" id="GO:0008955">
    <property type="term" value="F:peptidoglycan glycosyltransferase activity"/>
    <property type="evidence" value="ECO:0007669"/>
    <property type="project" value="UniProtKB-EC"/>
</dbReference>
<dbReference type="InterPro" id="IPR001264">
    <property type="entry name" value="Glyco_trans_51"/>
</dbReference>
<dbReference type="Pfam" id="PF00905">
    <property type="entry name" value="Transpeptidase"/>
    <property type="match status" value="1"/>
</dbReference>
<feature type="region of interest" description="Disordered" evidence="19">
    <location>
        <begin position="720"/>
        <end position="769"/>
    </location>
</feature>
<evidence type="ECO:0000256" key="20">
    <source>
        <dbReference type="SAM" id="Phobius"/>
    </source>
</evidence>
<keyword evidence="20" id="KW-1133">Transmembrane helix</keyword>
<keyword evidence="24" id="KW-1185">Reference proteome</keyword>
<evidence type="ECO:0000256" key="5">
    <source>
        <dbReference type="ARBA" id="ARBA00022475"/>
    </source>
</evidence>
<dbReference type="InterPro" id="IPR001460">
    <property type="entry name" value="PCN-bd_Tpept"/>
</dbReference>
<dbReference type="STRING" id="869212.Turpa_1808"/>
<evidence type="ECO:0000256" key="12">
    <source>
        <dbReference type="ARBA" id="ARBA00022984"/>
    </source>
</evidence>
<dbReference type="FunFam" id="1.10.3810.10:FF:000001">
    <property type="entry name" value="Penicillin-binding protein 1A"/>
    <property type="match status" value="1"/>
</dbReference>
<evidence type="ECO:0000256" key="3">
    <source>
        <dbReference type="ARBA" id="ARBA00007090"/>
    </source>
</evidence>
<comment type="similarity">
    <text evidence="4">In the N-terminal section; belongs to the glycosyltransferase 51 family.</text>
</comment>
<dbReference type="GO" id="GO:0030288">
    <property type="term" value="C:outer membrane-bounded periplasmic space"/>
    <property type="evidence" value="ECO:0007669"/>
    <property type="project" value="TreeGrafter"/>
</dbReference>
<evidence type="ECO:0000256" key="18">
    <source>
        <dbReference type="SAM" id="Coils"/>
    </source>
</evidence>
<dbReference type="Gene3D" id="1.10.3810.10">
    <property type="entry name" value="Biosynthetic peptidoglycan transglycosylase-like"/>
    <property type="match status" value="1"/>
</dbReference>
<name>I4B598_TURPD</name>
<evidence type="ECO:0000259" key="22">
    <source>
        <dbReference type="Pfam" id="PF00912"/>
    </source>
</evidence>
<keyword evidence="11" id="KW-0133">Cell shape</keyword>
<dbReference type="HOGENOM" id="CLU_006354_2_4_12"/>
<dbReference type="AlphaFoldDB" id="I4B598"/>